<dbReference type="GO" id="GO:0031505">
    <property type="term" value="P:fungal-type cell wall organization"/>
    <property type="evidence" value="ECO:0007669"/>
    <property type="project" value="TreeGrafter"/>
</dbReference>
<feature type="transmembrane region" description="Helical" evidence="2">
    <location>
        <begin position="359"/>
        <end position="381"/>
    </location>
</feature>
<dbReference type="OrthoDB" id="4159154at2759"/>
<feature type="transmembrane region" description="Helical" evidence="2">
    <location>
        <begin position="437"/>
        <end position="462"/>
    </location>
</feature>
<dbReference type="Proteomes" id="UP000070700">
    <property type="component" value="Unassembled WGS sequence"/>
</dbReference>
<dbReference type="GO" id="GO:0051285">
    <property type="term" value="C:cell cortex of cell tip"/>
    <property type="evidence" value="ECO:0007669"/>
    <property type="project" value="TreeGrafter"/>
</dbReference>
<proteinExistence type="predicted"/>
<keyword evidence="2" id="KW-0472">Membrane</keyword>
<dbReference type="InterPro" id="IPR052413">
    <property type="entry name" value="SUR7_domain"/>
</dbReference>
<gene>
    <name evidence="3" type="ORF">LY89DRAFT_731450</name>
</gene>
<dbReference type="PANTHER" id="PTHR28019:SF7">
    <property type="entry name" value="SUR7 PROTEIN"/>
    <property type="match status" value="1"/>
</dbReference>
<evidence type="ECO:0000313" key="4">
    <source>
        <dbReference type="Proteomes" id="UP000070700"/>
    </source>
</evidence>
<dbReference type="RefSeq" id="XP_018074580.1">
    <property type="nucleotide sequence ID" value="XM_018219572.1"/>
</dbReference>
<dbReference type="PANTHER" id="PTHR28019">
    <property type="entry name" value="CELL MEMBRANE PROTEIN YLR413W-RELATED"/>
    <property type="match status" value="1"/>
</dbReference>
<dbReference type="Pfam" id="PF06687">
    <property type="entry name" value="SUR7"/>
    <property type="match status" value="1"/>
</dbReference>
<accession>A0A194XJ00</accession>
<feature type="transmembrane region" description="Helical" evidence="2">
    <location>
        <begin position="393"/>
        <end position="417"/>
    </location>
</feature>
<evidence type="ECO:0000313" key="3">
    <source>
        <dbReference type="EMBL" id="KUJ20225.1"/>
    </source>
</evidence>
<feature type="compositionally biased region" description="Low complexity" evidence="1">
    <location>
        <begin position="89"/>
        <end position="121"/>
    </location>
</feature>
<dbReference type="GO" id="GO:0005886">
    <property type="term" value="C:plasma membrane"/>
    <property type="evidence" value="ECO:0007669"/>
    <property type="project" value="InterPro"/>
</dbReference>
<dbReference type="KEGG" id="psco:LY89DRAFT_731450"/>
<keyword evidence="2" id="KW-0812">Transmembrane</keyword>
<name>A0A194XJ00_MOLSC</name>
<keyword evidence="4" id="KW-1185">Reference proteome</keyword>
<keyword evidence="2" id="KW-1133">Transmembrane helix</keyword>
<dbReference type="AlphaFoldDB" id="A0A194XJ00"/>
<feature type="transmembrane region" description="Helical" evidence="2">
    <location>
        <begin position="21"/>
        <end position="39"/>
    </location>
</feature>
<sequence length="533" mass="56250">MLRKTLANARSGTLLQKYAPLVSLFLGSASFILTLLVVIPGTKRGALENFHLITLNTSNIGAEAVTFTPVTAALREDDKHESVTATIWNSTSGRNSSNLTNSTTTENNSTTSARPSSTPATNLTASSSSYWQAAQPVTTTSAGDPVASAIQSLTAGLENSLVDLEGDIGTFIEGLIQNITQSIESGGEGGISQFFDNIFQNLTAGLTHGSSTGIGALLDGILSIGAGNPLAASGSSLTQLFSDLVGNFTAGLDNGLSKAEGSVAQGIVSALGIEEFYSIHLRDVCAGSLSNAADPHARFNISNCFSYGEAASGLTRLISNIPSSTTVLTTNISIPAIAQVQSISVYLGNLTNTLDRTIFAFYLISLAGSAFVVLASLLQFLLPSSKWIMNTNLVASSIGSLFLLSASATATAFITTANNIINLFGSALGLKAELGTGFLILTWLSFVVSLLETCTLLAVWFVEFRTISVKVQRRSPQDFGNWRRFGVLSERKEGFVESVGELPTETEQARERNIAARRLSSRHTRRSSKAANF</sequence>
<evidence type="ECO:0000256" key="1">
    <source>
        <dbReference type="SAM" id="MobiDB-lite"/>
    </source>
</evidence>
<organism evidence="3 4">
    <name type="scientific">Mollisia scopiformis</name>
    <name type="common">Conifer needle endophyte fungus</name>
    <name type="synonym">Phialocephala scopiformis</name>
    <dbReference type="NCBI Taxonomy" id="149040"/>
    <lineage>
        <taxon>Eukaryota</taxon>
        <taxon>Fungi</taxon>
        <taxon>Dikarya</taxon>
        <taxon>Ascomycota</taxon>
        <taxon>Pezizomycotina</taxon>
        <taxon>Leotiomycetes</taxon>
        <taxon>Helotiales</taxon>
        <taxon>Mollisiaceae</taxon>
        <taxon>Mollisia</taxon>
    </lineage>
</organism>
<dbReference type="GeneID" id="28829298"/>
<dbReference type="EMBL" id="KQ947410">
    <property type="protein sequence ID" value="KUJ20225.1"/>
    <property type="molecule type" value="Genomic_DNA"/>
</dbReference>
<reference evidence="3 4" key="1">
    <citation type="submission" date="2015-10" db="EMBL/GenBank/DDBJ databases">
        <title>Full genome of DAOMC 229536 Phialocephala scopiformis, a fungal endophyte of spruce producing the potent anti-insectan compound rugulosin.</title>
        <authorList>
            <consortium name="DOE Joint Genome Institute"/>
            <person name="Walker A.K."/>
            <person name="Frasz S.L."/>
            <person name="Seifert K.A."/>
            <person name="Miller J.D."/>
            <person name="Mondo S.J."/>
            <person name="Labutti K."/>
            <person name="Lipzen A."/>
            <person name="Dockter R."/>
            <person name="Kennedy M."/>
            <person name="Grigoriev I.V."/>
            <person name="Spatafora J.W."/>
        </authorList>
    </citation>
    <scope>NUCLEOTIDE SEQUENCE [LARGE SCALE GENOMIC DNA]</scope>
    <source>
        <strain evidence="3 4">CBS 120377</strain>
    </source>
</reference>
<dbReference type="InParanoid" id="A0A194XJ00"/>
<protein>
    <submittedName>
        <fullName evidence="3">Uncharacterized protein</fullName>
    </submittedName>
</protein>
<evidence type="ECO:0000256" key="2">
    <source>
        <dbReference type="SAM" id="Phobius"/>
    </source>
</evidence>
<dbReference type="InterPro" id="IPR009571">
    <property type="entry name" value="SUR7/Rim9-like_fungi"/>
</dbReference>
<feature type="region of interest" description="Disordered" evidence="1">
    <location>
        <begin position="85"/>
        <end position="124"/>
    </location>
</feature>